<proteinExistence type="predicted"/>
<dbReference type="RefSeq" id="WP_379719219.1">
    <property type="nucleotide sequence ID" value="NZ_JBHSMS010000026.1"/>
</dbReference>
<protein>
    <submittedName>
        <fullName evidence="2">Uncharacterized protein</fullName>
    </submittedName>
</protein>
<evidence type="ECO:0000256" key="1">
    <source>
        <dbReference type="SAM" id="MobiDB-lite"/>
    </source>
</evidence>
<reference evidence="3" key="1">
    <citation type="journal article" date="2019" name="Int. J. Syst. Evol. Microbiol.">
        <title>The Global Catalogue of Microorganisms (GCM) 10K type strain sequencing project: providing services to taxonomists for standard genome sequencing and annotation.</title>
        <authorList>
            <consortium name="The Broad Institute Genomics Platform"/>
            <consortium name="The Broad Institute Genome Sequencing Center for Infectious Disease"/>
            <person name="Wu L."/>
            <person name="Ma J."/>
        </authorList>
    </citation>
    <scope>NUCLEOTIDE SEQUENCE [LARGE SCALE GENOMIC DNA]</scope>
    <source>
        <strain evidence="3">CCUG 38813</strain>
    </source>
</reference>
<name>A0ABW0PEH4_9BURK</name>
<sequence>MKTLNGARRAVGLSGQGLGCSPVILTNTLRQLERENCSEALPLTVAALKSVLEKKTPVSEKVAANSLAEINGVRNQVKMRLAQEQVENAADAEEEGGDEPAPGYSS</sequence>
<comment type="caution">
    <text evidence="2">The sequence shown here is derived from an EMBL/GenBank/DDBJ whole genome shotgun (WGS) entry which is preliminary data.</text>
</comment>
<gene>
    <name evidence="2" type="ORF">ACFPOU_07910</name>
</gene>
<organism evidence="2 3">
    <name type="scientific">Massilia jejuensis</name>
    <dbReference type="NCBI Taxonomy" id="648894"/>
    <lineage>
        <taxon>Bacteria</taxon>
        <taxon>Pseudomonadati</taxon>
        <taxon>Pseudomonadota</taxon>
        <taxon>Betaproteobacteria</taxon>
        <taxon>Burkholderiales</taxon>
        <taxon>Oxalobacteraceae</taxon>
        <taxon>Telluria group</taxon>
        <taxon>Massilia</taxon>
    </lineage>
</organism>
<keyword evidence="3" id="KW-1185">Reference proteome</keyword>
<accession>A0ABW0PEH4</accession>
<evidence type="ECO:0000313" key="3">
    <source>
        <dbReference type="Proteomes" id="UP001596031"/>
    </source>
</evidence>
<feature type="region of interest" description="Disordered" evidence="1">
    <location>
        <begin position="82"/>
        <end position="106"/>
    </location>
</feature>
<dbReference type="Proteomes" id="UP001596031">
    <property type="component" value="Unassembled WGS sequence"/>
</dbReference>
<dbReference type="EMBL" id="JBHSMS010000026">
    <property type="protein sequence ID" value="MFC5511049.1"/>
    <property type="molecule type" value="Genomic_DNA"/>
</dbReference>
<evidence type="ECO:0000313" key="2">
    <source>
        <dbReference type="EMBL" id="MFC5511049.1"/>
    </source>
</evidence>